<dbReference type="CDD" id="cd00590">
    <property type="entry name" value="RRM_SF"/>
    <property type="match status" value="1"/>
</dbReference>
<accession>A0A835DLF5</accession>
<dbReference type="InterPro" id="IPR035979">
    <property type="entry name" value="RBD_domain_sf"/>
</dbReference>
<dbReference type="InterPro" id="IPR041337">
    <property type="entry name" value="hnRNP_Q_AcD"/>
</dbReference>
<dbReference type="Pfam" id="PF00076">
    <property type="entry name" value="RRM_1"/>
    <property type="match status" value="1"/>
</dbReference>
<dbReference type="EMBL" id="JABCRI010000004">
    <property type="protein sequence ID" value="KAF8408193.1"/>
    <property type="molecule type" value="Genomic_DNA"/>
</dbReference>
<evidence type="ECO:0000259" key="4">
    <source>
        <dbReference type="PROSITE" id="PS50102"/>
    </source>
</evidence>
<comment type="caution">
    <text evidence="5">The sequence shown here is derived from an EMBL/GenBank/DDBJ whole genome shotgun (WGS) entry which is preliminary data.</text>
</comment>
<keyword evidence="6" id="KW-1185">Reference proteome</keyword>
<sequence>MFVLYLKSEEIIMFQLEGKKIGVVPSTAQDTLFLGNLRKDWSADEFDKMVRKDFQDVASVDLAMPLSGGNIPPGQKRQNRGFAFIQFLSHAAAARAHRVGSKPDFLLGGKWHPVVDWAEEEPEIDSEQMAKIKIAFVGNLPTNADEDYLKKLFEPLGKLEKVVLSKKGRFPVGFIHFAKRSDLDNAIKEMDGKTVEGPDGVAKPVNKNKKRARDESQSKPASKSVSHSKFSREDRARDFSGDQKSKAPRFNNSVEAPDVTDPYEAAVVTLPLAVADRLLQILRLGIATRFDVSDLMIDIQCITSLKKLPESIAVAILDQFMLSGADRYNKGAYLAGLISRHQVDKVGLNRDPLHLSRIGDIASRELELPSLSGRVHLPALDSLASPVGVAASRYDKYTASPVLSRYSASILDNHHTHRMGLGKLGKTSSVSYRTAVSSTSYGNVGMGTHISASDNRQPARPQVRFDPFTGQPYKFDPFTGEPIQLENPPQRSESLY</sequence>
<dbReference type="SMART" id="SM00360">
    <property type="entry name" value="RRM"/>
    <property type="match status" value="2"/>
</dbReference>
<dbReference type="AlphaFoldDB" id="A0A835DLF5"/>
<evidence type="ECO:0000256" key="2">
    <source>
        <dbReference type="PROSITE-ProRule" id="PRU00176"/>
    </source>
</evidence>
<organism evidence="5 6">
    <name type="scientific">Tetracentron sinense</name>
    <name type="common">Spur-leaf</name>
    <dbReference type="NCBI Taxonomy" id="13715"/>
    <lineage>
        <taxon>Eukaryota</taxon>
        <taxon>Viridiplantae</taxon>
        <taxon>Streptophyta</taxon>
        <taxon>Embryophyta</taxon>
        <taxon>Tracheophyta</taxon>
        <taxon>Spermatophyta</taxon>
        <taxon>Magnoliopsida</taxon>
        <taxon>Trochodendrales</taxon>
        <taxon>Trochodendraceae</taxon>
        <taxon>Tetracentron</taxon>
    </lineage>
</organism>
<dbReference type="GO" id="GO:0003723">
    <property type="term" value="F:RNA binding"/>
    <property type="evidence" value="ECO:0007669"/>
    <property type="project" value="UniProtKB-UniRule"/>
</dbReference>
<dbReference type="CDD" id="cd21039">
    <property type="entry name" value="NURR"/>
    <property type="match status" value="1"/>
</dbReference>
<evidence type="ECO:0000313" key="5">
    <source>
        <dbReference type="EMBL" id="KAF8408193.1"/>
    </source>
</evidence>
<name>A0A835DLF5_TETSI</name>
<dbReference type="PANTHER" id="PTHR21245">
    <property type="entry name" value="HETEROGENEOUS NUCLEAR RIBONUCLEOPROTEIN"/>
    <property type="match status" value="1"/>
</dbReference>
<dbReference type="Pfam" id="PF18360">
    <property type="entry name" value="hnRNP_Q_AcD"/>
    <property type="match status" value="1"/>
</dbReference>
<feature type="compositionally biased region" description="Polar residues" evidence="3">
    <location>
        <begin position="218"/>
        <end position="228"/>
    </location>
</feature>
<feature type="domain" description="RRM" evidence="4">
    <location>
        <begin position="30"/>
        <end position="120"/>
    </location>
</feature>
<dbReference type="SUPFAM" id="SSF54928">
    <property type="entry name" value="RNA-binding domain, RBD"/>
    <property type="match status" value="1"/>
</dbReference>
<dbReference type="OrthoDB" id="3800936at2759"/>
<dbReference type="InterPro" id="IPR012677">
    <property type="entry name" value="Nucleotide-bd_a/b_plait_sf"/>
</dbReference>
<dbReference type="OMA" id="REDPNMS"/>
<evidence type="ECO:0000256" key="1">
    <source>
        <dbReference type="ARBA" id="ARBA00022884"/>
    </source>
</evidence>
<protein>
    <recommendedName>
        <fullName evidence="4">RRM domain-containing protein</fullName>
    </recommendedName>
</protein>
<feature type="compositionally biased region" description="Basic and acidic residues" evidence="3">
    <location>
        <begin position="230"/>
        <end position="245"/>
    </location>
</feature>
<dbReference type="Gene3D" id="3.30.70.330">
    <property type="match status" value="2"/>
</dbReference>
<reference evidence="5 6" key="1">
    <citation type="submission" date="2020-04" db="EMBL/GenBank/DDBJ databases">
        <title>Plant Genome Project.</title>
        <authorList>
            <person name="Zhang R.-G."/>
        </authorList>
    </citation>
    <scope>NUCLEOTIDE SEQUENCE [LARGE SCALE GENOMIC DNA]</scope>
    <source>
        <strain evidence="5">YNK0</strain>
        <tissue evidence="5">Leaf</tissue>
    </source>
</reference>
<keyword evidence="1 2" id="KW-0694">RNA-binding</keyword>
<dbReference type="InterPro" id="IPR000504">
    <property type="entry name" value="RRM_dom"/>
</dbReference>
<proteinExistence type="predicted"/>
<evidence type="ECO:0000313" key="6">
    <source>
        <dbReference type="Proteomes" id="UP000655225"/>
    </source>
</evidence>
<dbReference type="Proteomes" id="UP000655225">
    <property type="component" value="Unassembled WGS sequence"/>
</dbReference>
<evidence type="ECO:0000256" key="3">
    <source>
        <dbReference type="SAM" id="MobiDB-lite"/>
    </source>
</evidence>
<feature type="region of interest" description="Disordered" evidence="3">
    <location>
        <begin position="191"/>
        <end position="255"/>
    </location>
</feature>
<feature type="compositionally biased region" description="Polar residues" evidence="3">
    <location>
        <begin position="487"/>
        <end position="496"/>
    </location>
</feature>
<dbReference type="PROSITE" id="PS50102">
    <property type="entry name" value="RRM"/>
    <property type="match status" value="2"/>
</dbReference>
<gene>
    <name evidence="5" type="ORF">HHK36_007335</name>
</gene>
<feature type="region of interest" description="Disordered" evidence="3">
    <location>
        <begin position="449"/>
        <end position="496"/>
    </location>
</feature>
<feature type="domain" description="RRM" evidence="4">
    <location>
        <begin position="133"/>
        <end position="210"/>
    </location>
</feature>